<dbReference type="SUPFAM" id="SSF49899">
    <property type="entry name" value="Concanavalin A-like lectins/glucanases"/>
    <property type="match status" value="3"/>
</dbReference>
<organism evidence="21">
    <name type="scientific">Soboliphyme baturini</name>
    <dbReference type="NCBI Taxonomy" id="241478"/>
    <lineage>
        <taxon>Eukaryota</taxon>
        <taxon>Metazoa</taxon>
        <taxon>Ecdysozoa</taxon>
        <taxon>Nematoda</taxon>
        <taxon>Enoplea</taxon>
        <taxon>Dorylaimia</taxon>
        <taxon>Dioctophymatida</taxon>
        <taxon>Dioctophymatoidea</taxon>
        <taxon>Soboliphymatidae</taxon>
        <taxon>Soboliphyme</taxon>
    </lineage>
</organism>
<feature type="disulfide bond" evidence="12">
    <location>
        <begin position="828"/>
        <end position="837"/>
    </location>
</feature>
<feature type="disulfide bond" evidence="13">
    <location>
        <begin position="517"/>
        <end position="526"/>
    </location>
</feature>
<dbReference type="InterPro" id="IPR036058">
    <property type="entry name" value="Kazal_dom_sf"/>
</dbReference>
<dbReference type="PANTHER" id="PTHR10913:SF45">
    <property type="entry name" value="FOLLISTATIN, ISOFORM A-RELATED"/>
    <property type="match status" value="1"/>
</dbReference>
<keyword evidence="6" id="KW-0221">Differentiation</keyword>
<feature type="disulfide bond" evidence="12">
    <location>
        <begin position="866"/>
        <end position="875"/>
    </location>
</feature>
<dbReference type="InterPro" id="IPR003645">
    <property type="entry name" value="Fol_N"/>
</dbReference>
<keyword evidence="20" id="KW-1185">Reference proteome</keyword>
<feature type="domain" description="Laminin G" evidence="15">
    <location>
        <begin position="885"/>
        <end position="1070"/>
    </location>
</feature>
<keyword evidence="5" id="KW-0677">Repeat</keyword>
<evidence type="ECO:0000256" key="12">
    <source>
        <dbReference type="PROSITE-ProRule" id="PRU00076"/>
    </source>
</evidence>
<dbReference type="EMBL" id="UZAM01007349">
    <property type="protein sequence ID" value="VDO98563.1"/>
    <property type="molecule type" value="Genomic_DNA"/>
</dbReference>
<dbReference type="CDD" id="cd00110">
    <property type="entry name" value="LamG"/>
    <property type="match status" value="3"/>
</dbReference>
<dbReference type="Proteomes" id="UP000270296">
    <property type="component" value="Unassembled WGS sequence"/>
</dbReference>
<evidence type="ECO:0000259" key="15">
    <source>
        <dbReference type="PROSITE" id="PS50025"/>
    </source>
</evidence>
<feature type="domain" description="Kazal-like" evidence="18">
    <location>
        <begin position="65"/>
        <end position="117"/>
    </location>
</feature>
<dbReference type="SUPFAM" id="SSF100895">
    <property type="entry name" value="Kazal-type serine protease inhibitors"/>
    <property type="match status" value="7"/>
</dbReference>
<dbReference type="PROSITE" id="PS50025">
    <property type="entry name" value="LAM_G_DOMAIN"/>
    <property type="match status" value="2"/>
</dbReference>
<evidence type="ECO:0000256" key="4">
    <source>
        <dbReference type="ARBA" id="ARBA00022690"/>
    </source>
</evidence>
<dbReference type="SUPFAM" id="SSF57196">
    <property type="entry name" value="EGF/Laminin"/>
    <property type="match status" value="1"/>
</dbReference>
<keyword evidence="4" id="KW-0646">Protease inhibitor</keyword>
<keyword evidence="11 13" id="KW-0424">Laminin EGF-like domain</keyword>
<keyword evidence="10" id="KW-0325">Glycoprotein</keyword>
<evidence type="ECO:0000256" key="13">
    <source>
        <dbReference type="PROSITE-ProRule" id="PRU00460"/>
    </source>
</evidence>
<proteinExistence type="predicted"/>
<dbReference type="GO" id="GO:0030154">
    <property type="term" value="P:cell differentiation"/>
    <property type="evidence" value="ECO:0007669"/>
    <property type="project" value="UniProtKB-KW"/>
</dbReference>
<evidence type="ECO:0000259" key="18">
    <source>
        <dbReference type="PROSITE" id="PS51465"/>
    </source>
</evidence>
<feature type="signal peptide" evidence="14">
    <location>
        <begin position="1"/>
        <end position="33"/>
    </location>
</feature>
<evidence type="ECO:0000256" key="14">
    <source>
        <dbReference type="SAM" id="SignalP"/>
    </source>
</evidence>
<comment type="subcellular location">
    <subcellularLocation>
        <location evidence="1">Secreted</location>
        <location evidence="1">Extracellular space</location>
        <location evidence="1">Extracellular matrix</location>
    </subcellularLocation>
</comment>
<feature type="domain" description="Laminin G" evidence="15">
    <location>
        <begin position="685"/>
        <end position="864"/>
    </location>
</feature>
<feature type="disulfide bond" evidence="13">
    <location>
        <begin position="497"/>
        <end position="509"/>
    </location>
</feature>
<feature type="domain" description="Kazal-like" evidence="18">
    <location>
        <begin position="330"/>
        <end position="386"/>
    </location>
</feature>
<dbReference type="Gene3D" id="2.60.120.200">
    <property type="match status" value="3"/>
</dbReference>
<dbReference type="SMART" id="SM00280">
    <property type="entry name" value="KAZAL"/>
    <property type="match status" value="7"/>
</dbReference>
<dbReference type="SMART" id="SM00180">
    <property type="entry name" value="EGF_Lam"/>
    <property type="match status" value="2"/>
</dbReference>
<dbReference type="FunFam" id="2.10.25.10:FF:000134">
    <property type="entry name" value="Transmembrane agrin"/>
    <property type="match status" value="1"/>
</dbReference>
<keyword evidence="2" id="KW-0964">Secreted</keyword>
<feature type="chain" id="PRO_5043139975" evidence="14">
    <location>
        <begin position="34"/>
        <end position="1213"/>
    </location>
</feature>
<evidence type="ECO:0000256" key="7">
    <source>
        <dbReference type="ARBA" id="ARBA00022900"/>
    </source>
</evidence>
<dbReference type="InterPro" id="IPR002049">
    <property type="entry name" value="LE_dom"/>
</dbReference>
<dbReference type="Gene3D" id="3.30.60.30">
    <property type="match status" value="7"/>
</dbReference>
<dbReference type="AlphaFoldDB" id="A0A183IGD4"/>
<evidence type="ECO:0000256" key="3">
    <source>
        <dbReference type="ARBA" id="ARBA00022530"/>
    </source>
</evidence>
<name>A0A183IGD4_9BILA</name>
<dbReference type="Gene3D" id="2.10.25.10">
    <property type="entry name" value="Laminin"/>
    <property type="match status" value="4"/>
</dbReference>
<keyword evidence="3" id="KW-0272">Extracellular matrix</keyword>
<feature type="domain" description="EGF-like" evidence="16">
    <location>
        <begin position="1066"/>
        <end position="1102"/>
    </location>
</feature>
<feature type="domain" description="Kazal-like" evidence="18">
    <location>
        <begin position="140"/>
        <end position="187"/>
    </location>
</feature>
<dbReference type="PROSITE" id="PS50027">
    <property type="entry name" value="EGF_LAM_2"/>
    <property type="match status" value="1"/>
</dbReference>
<feature type="domain" description="Laminin EGF-like" evidence="17">
    <location>
        <begin position="497"/>
        <end position="549"/>
    </location>
</feature>
<dbReference type="PROSITE" id="PS00022">
    <property type="entry name" value="EGF_1"/>
    <property type="match status" value="2"/>
</dbReference>
<keyword evidence="9 12" id="KW-1015">Disulfide bond</keyword>
<feature type="domain" description="EGF-like" evidence="16">
    <location>
        <begin position="801"/>
        <end position="838"/>
    </location>
</feature>
<dbReference type="OrthoDB" id="88467at2759"/>
<dbReference type="PRINTS" id="PR00011">
    <property type="entry name" value="EGFLAMININ"/>
</dbReference>
<evidence type="ECO:0000259" key="17">
    <source>
        <dbReference type="PROSITE" id="PS50027"/>
    </source>
</evidence>
<reference evidence="19 20" key="2">
    <citation type="submission" date="2018-11" db="EMBL/GenBank/DDBJ databases">
        <authorList>
            <consortium name="Pathogen Informatics"/>
        </authorList>
    </citation>
    <scope>NUCLEOTIDE SEQUENCE [LARGE SCALE GENOMIC DNA]</scope>
</reference>
<dbReference type="InterPro" id="IPR002350">
    <property type="entry name" value="Kazal_dom"/>
</dbReference>
<feature type="domain" description="EGF-like" evidence="16">
    <location>
        <begin position="840"/>
        <end position="876"/>
    </location>
</feature>
<dbReference type="WBParaSite" id="SBAD_0000280801-mRNA-1">
    <property type="protein sequence ID" value="SBAD_0000280801-mRNA-1"/>
    <property type="gene ID" value="SBAD_0000280801"/>
</dbReference>
<protein>
    <submittedName>
        <fullName evidence="21">Agrin</fullName>
    </submittedName>
</protein>
<evidence type="ECO:0000256" key="11">
    <source>
        <dbReference type="ARBA" id="ARBA00023292"/>
    </source>
</evidence>
<keyword evidence="14" id="KW-0732">Signal</keyword>
<feature type="domain" description="Kazal-like" evidence="18">
    <location>
        <begin position="207"/>
        <end position="254"/>
    </location>
</feature>
<gene>
    <name evidence="19" type="ORF">SBAD_LOCUS2678</name>
</gene>
<evidence type="ECO:0000259" key="16">
    <source>
        <dbReference type="PROSITE" id="PS50026"/>
    </source>
</evidence>
<reference evidence="21" key="1">
    <citation type="submission" date="2016-06" db="UniProtKB">
        <authorList>
            <consortium name="WormBaseParasite"/>
        </authorList>
    </citation>
    <scope>IDENTIFICATION</scope>
</reference>
<keyword evidence="12" id="KW-0245">EGF-like domain</keyword>
<dbReference type="GO" id="GO:0005576">
    <property type="term" value="C:extracellular region"/>
    <property type="evidence" value="ECO:0007669"/>
    <property type="project" value="TreeGrafter"/>
</dbReference>
<dbReference type="Pfam" id="PF02210">
    <property type="entry name" value="Laminin_G_2"/>
    <property type="match status" value="1"/>
</dbReference>
<comment type="caution">
    <text evidence="12">Lacks conserved residue(s) required for the propagation of feature annotation.</text>
</comment>
<dbReference type="PANTHER" id="PTHR10913">
    <property type="entry name" value="FOLLISTATIN-RELATED"/>
    <property type="match status" value="1"/>
</dbReference>
<dbReference type="SMART" id="SM00181">
    <property type="entry name" value="EGF"/>
    <property type="match status" value="7"/>
</dbReference>
<evidence type="ECO:0000256" key="5">
    <source>
        <dbReference type="ARBA" id="ARBA00022737"/>
    </source>
</evidence>
<feature type="domain" description="Kazal-like" evidence="18">
    <location>
        <begin position="620"/>
        <end position="677"/>
    </location>
</feature>
<accession>A0A183IGD4</accession>
<feature type="domain" description="Kazal-like" evidence="18">
    <location>
        <begin position="419"/>
        <end position="468"/>
    </location>
</feature>
<dbReference type="InterPro" id="IPR001791">
    <property type="entry name" value="Laminin_G"/>
</dbReference>
<dbReference type="InterPro" id="IPR050653">
    <property type="entry name" value="Prot_Inhib_GrowthFact_Antg"/>
</dbReference>
<evidence type="ECO:0000256" key="2">
    <source>
        <dbReference type="ARBA" id="ARBA00022525"/>
    </source>
</evidence>
<dbReference type="SMART" id="SM00274">
    <property type="entry name" value="FOLN"/>
    <property type="match status" value="7"/>
</dbReference>
<feature type="domain" description="Kazal-like" evidence="18">
    <location>
        <begin position="261"/>
        <end position="314"/>
    </location>
</feature>
<evidence type="ECO:0000256" key="8">
    <source>
        <dbReference type="ARBA" id="ARBA00023054"/>
    </source>
</evidence>
<evidence type="ECO:0000256" key="1">
    <source>
        <dbReference type="ARBA" id="ARBA00004498"/>
    </source>
</evidence>
<dbReference type="Pfam" id="PF00054">
    <property type="entry name" value="Laminin_G_1"/>
    <property type="match status" value="2"/>
</dbReference>
<feature type="disulfide bond" evidence="12">
    <location>
        <begin position="1092"/>
        <end position="1101"/>
    </location>
</feature>
<keyword evidence="8" id="KW-0175">Coiled coil</keyword>
<dbReference type="FunFam" id="2.10.25.10:FF:000135">
    <property type="entry name" value="Laminin subunit beta 4"/>
    <property type="match status" value="1"/>
</dbReference>
<dbReference type="CDD" id="cd00055">
    <property type="entry name" value="EGF_Lam"/>
    <property type="match status" value="2"/>
</dbReference>
<dbReference type="PROSITE" id="PS50026">
    <property type="entry name" value="EGF_3"/>
    <property type="match status" value="3"/>
</dbReference>
<evidence type="ECO:0000313" key="21">
    <source>
        <dbReference type="WBParaSite" id="SBAD_0000280801-mRNA-1"/>
    </source>
</evidence>
<evidence type="ECO:0000313" key="19">
    <source>
        <dbReference type="EMBL" id="VDO98563.1"/>
    </source>
</evidence>
<evidence type="ECO:0000256" key="10">
    <source>
        <dbReference type="ARBA" id="ARBA00023180"/>
    </source>
</evidence>
<dbReference type="CDD" id="cd00104">
    <property type="entry name" value="KAZAL_FS"/>
    <property type="match status" value="5"/>
</dbReference>
<dbReference type="InterPro" id="IPR000742">
    <property type="entry name" value="EGF"/>
</dbReference>
<dbReference type="PROSITE" id="PS01248">
    <property type="entry name" value="EGF_LAM_1"/>
    <property type="match status" value="1"/>
</dbReference>
<dbReference type="PROSITE" id="PS51465">
    <property type="entry name" value="KAZAL_2"/>
    <property type="match status" value="7"/>
</dbReference>
<sequence length="1213" mass="132880">MKSRPVILLDMLTFGLMFLFLLYQSLPSDGCYAWPKDEKDPCLSVYCQHGSKCVVSADGKIAQCICPDKCPRFGDNRGSRPLCGEDGVDYESLCDLQRSSCNSMRDIKVKYIGLCDPCAHVTCPDGTICKLDSLRQPVCRCSEQCPLTIRPVCASNGKTYQNECFMAVDACKSNVDLRMIYEGTCESGDNPCSNMKCLHGQQCFIDSDSRPSCMCVYNCQPALRMVCGKDGVTYDNECELKKRRSLCGGYDCPNGAVCVIRHGKAVCQCPTCRDEFDPVCGSDGITYSNECKMRKEACYSKTDIFVSYKGFCDGCQNNACDYYAYCVSDGRGNSECRCPDISDCRESKKVVCGTDGVTYESECHLRVSACQQRLFVMVASAGACDSPDKTVFVQVTPVSDSCQDKLCELGARCESGKCVCPTACPRPSLTDKVCGSDGRVYGSKCYLQKASCSTGMTIETMPAEKCAANLTVAAYGESGTDSVRYLHAAKYQKNEPCSCHRSGSYSDQCDVLGYCHCRPHVTGRRCDYCLPGYWGIHLITNASVVGCQPCLCSPWGSVRDDCEQKTGRCVCKSGINGAKCDLCPDGSPITADGCSTQKKEQSVQKCGPVVCRFGSVCETLGGRPQCVCRVNCSSSDRTLRQVCGSDGATYGSVCELLKSSCRDEKDIKVASYGPCEEVTKIKRKIVAFRKRSWAKLARPNIYSTSYIRAVVKPDEINGLILYVGQSINKKGDFLSLSLNDGYVEFRYNVGDGPVVLKSTEALKVGEWREINAERIHDHGKLFVSQQRTVFSIKSKGRNECDDMACGSPVCMNAVGCIDVNRDYTYCICQPKFTGKYCEVPFDPCEGSSCKPGGTCRSTSNGFLCNCSDGKLALTCDQDETSFYDSVPEFSGKSFIVVQESLSDLENVFSIEAWLYPSNINGIILYAASLNEEDKHGSGDFILLSLVEAKLRFAFNLGSGITEIRTRKNVDLKKWHHVTVSRHARSCSLILDGEVLGSGESAPPLTQLNVNRNLLFIGYVPNRDILHHAFRTLPGFQGAIQSVQLGEGRRNLLTKKDILHTGIKPFVGPPCFPNPCLNDGTCIQKCDNFICLCSGHFSGRLCTLSHSASTPIFLDGATSYKYNNRASSRSKRQVFLSVDAERPLTSVALPGATEMNTDGMLWIGGHQEPPYAGRFSELAHRFFTGCVSELVVQSIPLDLVRHALEPAKAISFCS</sequence>
<evidence type="ECO:0000256" key="9">
    <source>
        <dbReference type="ARBA" id="ARBA00023157"/>
    </source>
</evidence>
<dbReference type="InterPro" id="IPR013320">
    <property type="entry name" value="ConA-like_dom_sf"/>
</dbReference>
<dbReference type="Pfam" id="PF07648">
    <property type="entry name" value="Kazal_2"/>
    <property type="match status" value="7"/>
</dbReference>
<keyword evidence="7" id="KW-0722">Serine protease inhibitor</keyword>
<dbReference type="Pfam" id="PF00053">
    <property type="entry name" value="EGF_laminin"/>
    <property type="match status" value="2"/>
</dbReference>
<evidence type="ECO:0000256" key="6">
    <source>
        <dbReference type="ARBA" id="ARBA00022782"/>
    </source>
</evidence>
<dbReference type="SMART" id="SM00282">
    <property type="entry name" value="LamG"/>
    <property type="match status" value="2"/>
</dbReference>
<dbReference type="Pfam" id="PF00008">
    <property type="entry name" value="EGF"/>
    <property type="match status" value="1"/>
</dbReference>
<evidence type="ECO:0000313" key="20">
    <source>
        <dbReference type="Proteomes" id="UP000270296"/>
    </source>
</evidence>
<dbReference type="FunFam" id="3.30.60.30:FF:000024">
    <property type="entry name" value="Transmembrane agrin"/>
    <property type="match status" value="1"/>
</dbReference>